<dbReference type="RefSeq" id="WP_230729802.1">
    <property type="nucleotide sequence ID" value="NZ_JAJNDB010000001.1"/>
</dbReference>
<dbReference type="InterPro" id="IPR001867">
    <property type="entry name" value="OmpR/PhoB-type_DNA-bd"/>
</dbReference>
<dbReference type="InterPro" id="IPR036388">
    <property type="entry name" value="WH-like_DNA-bd_sf"/>
</dbReference>
<evidence type="ECO:0000256" key="1">
    <source>
        <dbReference type="ARBA" id="ARBA00005820"/>
    </source>
</evidence>
<evidence type="ECO:0000256" key="5">
    <source>
        <dbReference type="PROSITE-ProRule" id="PRU01091"/>
    </source>
</evidence>
<dbReference type="Gene3D" id="1.25.40.10">
    <property type="entry name" value="Tetratricopeptide repeat domain"/>
    <property type="match status" value="2"/>
</dbReference>
<dbReference type="InterPro" id="IPR041664">
    <property type="entry name" value="AAA_16"/>
</dbReference>
<reference evidence="7 8" key="1">
    <citation type="submission" date="2021-11" db="EMBL/GenBank/DDBJ databases">
        <title>Draft genome sequence of Actinomycetospora sp. SF1 isolated from the rhizosphere soil.</title>
        <authorList>
            <person name="Duangmal K."/>
            <person name="Chantavorakit T."/>
        </authorList>
    </citation>
    <scope>NUCLEOTIDE SEQUENCE [LARGE SCALE GENOMIC DNA]</scope>
    <source>
        <strain evidence="7 8">TBRC 5722</strain>
    </source>
</reference>
<dbReference type="Gene3D" id="1.10.10.10">
    <property type="entry name" value="Winged helix-like DNA-binding domain superfamily/Winged helix DNA-binding domain"/>
    <property type="match status" value="1"/>
</dbReference>
<dbReference type="InterPro" id="IPR016032">
    <property type="entry name" value="Sig_transdc_resp-reg_C-effctor"/>
</dbReference>
<dbReference type="PANTHER" id="PTHR35807">
    <property type="entry name" value="TRANSCRIPTIONAL REGULATOR REDD-RELATED"/>
    <property type="match status" value="1"/>
</dbReference>
<evidence type="ECO:0000256" key="2">
    <source>
        <dbReference type="ARBA" id="ARBA00023015"/>
    </source>
</evidence>
<keyword evidence="8" id="KW-1185">Reference proteome</keyword>
<dbReference type="SMART" id="SM00382">
    <property type="entry name" value="AAA"/>
    <property type="match status" value="1"/>
</dbReference>
<dbReference type="InterPro" id="IPR005158">
    <property type="entry name" value="BTAD"/>
</dbReference>
<dbReference type="Pfam" id="PF13191">
    <property type="entry name" value="AAA_16"/>
    <property type="match status" value="1"/>
</dbReference>
<dbReference type="SMART" id="SM01043">
    <property type="entry name" value="BTAD"/>
    <property type="match status" value="1"/>
</dbReference>
<dbReference type="Gene3D" id="3.40.50.300">
    <property type="entry name" value="P-loop containing nucleotide triphosphate hydrolases"/>
    <property type="match status" value="1"/>
</dbReference>
<dbReference type="PANTHER" id="PTHR35807:SF1">
    <property type="entry name" value="TRANSCRIPTIONAL REGULATOR REDD"/>
    <property type="match status" value="1"/>
</dbReference>
<dbReference type="SUPFAM" id="SSF48452">
    <property type="entry name" value="TPR-like"/>
    <property type="match status" value="2"/>
</dbReference>
<evidence type="ECO:0000313" key="7">
    <source>
        <dbReference type="EMBL" id="MCD2192111.1"/>
    </source>
</evidence>
<dbReference type="PROSITE" id="PS51755">
    <property type="entry name" value="OMPR_PHOB"/>
    <property type="match status" value="1"/>
</dbReference>
<evidence type="ECO:0000313" key="8">
    <source>
        <dbReference type="Proteomes" id="UP001199469"/>
    </source>
</evidence>
<evidence type="ECO:0000256" key="3">
    <source>
        <dbReference type="ARBA" id="ARBA00023125"/>
    </source>
</evidence>
<dbReference type="InterPro" id="IPR027417">
    <property type="entry name" value="P-loop_NTPase"/>
</dbReference>
<keyword evidence="3 5" id="KW-0238">DNA-binding</keyword>
<protein>
    <submittedName>
        <fullName evidence="7">AAA family ATPase</fullName>
    </submittedName>
</protein>
<dbReference type="SUPFAM" id="SSF46894">
    <property type="entry name" value="C-terminal effector domain of the bipartite response regulators"/>
    <property type="match status" value="1"/>
</dbReference>
<accession>A0ABS8P1J1</accession>
<keyword evidence="2" id="KW-0805">Transcription regulation</keyword>
<gene>
    <name evidence="7" type="ORF">LQ327_01725</name>
</gene>
<organism evidence="7 8">
    <name type="scientific">Actinomycetospora endophytica</name>
    <dbReference type="NCBI Taxonomy" id="2291215"/>
    <lineage>
        <taxon>Bacteria</taxon>
        <taxon>Bacillati</taxon>
        <taxon>Actinomycetota</taxon>
        <taxon>Actinomycetes</taxon>
        <taxon>Pseudonocardiales</taxon>
        <taxon>Pseudonocardiaceae</taxon>
        <taxon>Actinomycetospora</taxon>
    </lineage>
</organism>
<feature type="domain" description="OmpR/PhoB-type" evidence="6">
    <location>
        <begin position="1"/>
        <end position="94"/>
    </location>
</feature>
<sequence>MEFRVLGPLEAVDDQGRPAELGGARERALLAVLLLAPDAVVPAARLAGELWGERMPEGWPHALRVHVSRLRRALRASDADGLLVTRAPGYLLAVDADAVDARRFCGLVARGRAESASDPATAARTFRAALDLWRGPLLGDALDSPVIRSEAARLEEDRLGALEERIEADLACGRHGELVGELDGLVRAHPVRERLRAQQMTALYRSGRQVDALRAYDDLRHHLGEELGIDPSAALVRLHAAVLRQDPTLDPGLPSDAPVTIRAQTAARAAPVAPAAALLAERGGDFVGRGGELSRLESVWDAAGALGARLVLLAGEPGVGKTRLAAELAERAAREAPVLAGRCDEDLGVPYQPFVEALRDQVARGTPELLRTALGSRPGELARLVPEIAELLGDLDPPLRADPETERHRLFEAVASWLAAAGEGSRVLLLLDDLHWAARPTLQLLRHVTRSPLTTGLVVVATYRDTETGRGHPLTALLADLRRQPGVERMHLDGLGESAVAELLHGAAPEDSPVDAALARAIHAETEGVPFFVLEVLRHLTETGSLRSPDARLHLEAVGLPDGVREVMGRRLSRLAEATVEVLRIAAVVGPEFDPAVVRAAGGHDEDTVLDALEEAGEARLIVEVGDRAPRYRFAHALVRATVLDALTAARLASWHRRIAAAIEEQQPTVGTDQLAALAAHWSRAGGGAAERGKARAYAVAAGERAAAQLAHDEAVTWLRLAVDLLDAGDDPARVGLLIALGEAQRRAGDVAHRQTLLAAAGHARTLGDTEGLARAAIANSPGSKPSVFGITDRERVAVLEAAVDAVGPTDSPTRARLLAVLALELFHTGDRARRLFLSDAALAIARRLGDPEVLADVLVARPFAIGGPDTLATRLSETGELVELARRLGDPVAVHRAWWTRFRVAVEVGDAAEADRCLDAEEELLAEVGQPTLEWMTGLQRVARALRRGDPEAEVLLERVAAAGRATGQPDARLYHAIQLFQLRRDQGRVADAEEVVRQVVAGSPELPSIHAALAVLCAESGRPDEAGALVEALAPPDLGDLTVEASTMVTWVLCADVAVHLGDRRRAEQLARVLAPYPEQIAVWAVGLGVGSVASRLGRLAGLLGDAGLARAHRERALEIEERAQAPTWIARTRADWA</sequence>
<comment type="similarity">
    <text evidence="1">Belongs to the AfsR/DnrI/RedD regulatory family.</text>
</comment>
<feature type="DNA-binding region" description="OmpR/PhoB-type" evidence="5">
    <location>
        <begin position="1"/>
        <end position="94"/>
    </location>
</feature>
<dbReference type="Proteomes" id="UP001199469">
    <property type="component" value="Unassembled WGS sequence"/>
</dbReference>
<dbReference type="InterPro" id="IPR011990">
    <property type="entry name" value="TPR-like_helical_dom_sf"/>
</dbReference>
<dbReference type="SMART" id="SM00862">
    <property type="entry name" value="Trans_reg_C"/>
    <property type="match status" value="1"/>
</dbReference>
<evidence type="ECO:0000259" key="6">
    <source>
        <dbReference type="PROSITE" id="PS51755"/>
    </source>
</evidence>
<comment type="caution">
    <text evidence="7">The sequence shown here is derived from an EMBL/GenBank/DDBJ whole genome shotgun (WGS) entry which is preliminary data.</text>
</comment>
<dbReference type="EMBL" id="JAJNDB010000001">
    <property type="protein sequence ID" value="MCD2192111.1"/>
    <property type="molecule type" value="Genomic_DNA"/>
</dbReference>
<dbReference type="InterPro" id="IPR051677">
    <property type="entry name" value="AfsR-DnrI-RedD_regulator"/>
</dbReference>
<dbReference type="CDD" id="cd15831">
    <property type="entry name" value="BTAD"/>
    <property type="match status" value="1"/>
</dbReference>
<keyword evidence="4" id="KW-0804">Transcription</keyword>
<dbReference type="Pfam" id="PF14559">
    <property type="entry name" value="TPR_19"/>
    <property type="match status" value="1"/>
</dbReference>
<evidence type="ECO:0000256" key="4">
    <source>
        <dbReference type="ARBA" id="ARBA00023163"/>
    </source>
</evidence>
<dbReference type="SUPFAM" id="SSF52540">
    <property type="entry name" value="P-loop containing nucleoside triphosphate hydrolases"/>
    <property type="match status" value="1"/>
</dbReference>
<dbReference type="Pfam" id="PF03704">
    <property type="entry name" value="BTAD"/>
    <property type="match status" value="1"/>
</dbReference>
<name>A0ABS8P1J1_9PSEU</name>
<proteinExistence type="inferred from homology"/>
<dbReference type="InterPro" id="IPR003593">
    <property type="entry name" value="AAA+_ATPase"/>
</dbReference>
<dbReference type="Pfam" id="PF00486">
    <property type="entry name" value="Trans_reg_C"/>
    <property type="match status" value="1"/>
</dbReference>